<comment type="caution">
    <text evidence="2">The sequence shown here is derived from an EMBL/GenBank/DDBJ whole genome shotgun (WGS) entry which is preliminary data.</text>
</comment>
<gene>
    <name evidence="2" type="ORF">F5890DRAFT_1486074</name>
</gene>
<organism evidence="2 3">
    <name type="scientific">Lentinula detonsa</name>
    <dbReference type="NCBI Taxonomy" id="2804962"/>
    <lineage>
        <taxon>Eukaryota</taxon>
        <taxon>Fungi</taxon>
        <taxon>Dikarya</taxon>
        <taxon>Basidiomycota</taxon>
        <taxon>Agaricomycotina</taxon>
        <taxon>Agaricomycetes</taxon>
        <taxon>Agaricomycetidae</taxon>
        <taxon>Agaricales</taxon>
        <taxon>Marasmiineae</taxon>
        <taxon>Omphalotaceae</taxon>
        <taxon>Lentinula</taxon>
    </lineage>
</organism>
<evidence type="ECO:0000313" key="3">
    <source>
        <dbReference type="Proteomes" id="UP001163850"/>
    </source>
</evidence>
<dbReference type="AlphaFoldDB" id="A0AA38UWE0"/>
<protein>
    <submittedName>
        <fullName evidence="2">Uncharacterized protein</fullName>
    </submittedName>
</protein>
<accession>A0AA38UWE0</accession>
<feature type="compositionally biased region" description="Polar residues" evidence="1">
    <location>
        <begin position="103"/>
        <end position="115"/>
    </location>
</feature>
<name>A0AA38UWE0_9AGAR</name>
<feature type="region of interest" description="Disordered" evidence="1">
    <location>
        <begin position="74"/>
        <end position="119"/>
    </location>
</feature>
<sequence>MFYVQDPRPVLGSLLERKPDLGGIYTQLLELAENKNLSTYLSKKKIVGVFWGLLLFFVEVKHRNGNFVGLNARKRGAAGVGTPKNGSSKPVGSHQGSSQVSQTASTFSQSTPSHSKSIKRKGMDDNFVLTYVTVAVDDSAPEKISEIGKSFG</sequence>
<dbReference type="Proteomes" id="UP001163850">
    <property type="component" value="Unassembled WGS sequence"/>
</dbReference>
<evidence type="ECO:0000313" key="2">
    <source>
        <dbReference type="EMBL" id="KAJ3989392.1"/>
    </source>
</evidence>
<dbReference type="EMBL" id="MU801898">
    <property type="protein sequence ID" value="KAJ3989392.1"/>
    <property type="molecule type" value="Genomic_DNA"/>
</dbReference>
<proteinExistence type="predicted"/>
<evidence type="ECO:0000256" key="1">
    <source>
        <dbReference type="SAM" id="MobiDB-lite"/>
    </source>
</evidence>
<reference evidence="2" key="1">
    <citation type="submission" date="2022-08" db="EMBL/GenBank/DDBJ databases">
        <authorList>
            <consortium name="DOE Joint Genome Institute"/>
            <person name="Min B."/>
            <person name="Riley R."/>
            <person name="Sierra-Patev S."/>
            <person name="Naranjo-Ortiz M."/>
            <person name="Looney B."/>
            <person name="Konkel Z."/>
            <person name="Slot J.C."/>
            <person name="Sakamoto Y."/>
            <person name="Steenwyk J.L."/>
            <person name="Rokas A."/>
            <person name="Carro J."/>
            <person name="Camarero S."/>
            <person name="Ferreira P."/>
            <person name="Molpeceres G."/>
            <person name="Ruiz-Duenas F.J."/>
            <person name="Serrano A."/>
            <person name="Henrissat B."/>
            <person name="Drula E."/>
            <person name="Hughes K.W."/>
            <person name="Mata J.L."/>
            <person name="Ishikawa N.K."/>
            <person name="Vargas-Isla R."/>
            <person name="Ushijima S."/>
            <person name="Smith C.A."/>
            <person name="Ahrendt S."/>
            <person name="Andreopoulos W."/>
            <person name="He G."/>
            <person name="Labutti K."/>
            <person name="Lipzen A."/>
            <person name="Ng V."/>
            <person name="Sandor L."/>
            <person name="Barry K."/>
            <person name="Martinez A.T."/>
            <person name="Xiao Y."/>
            <person name="Gibbons J.G."/>
            <person name="Terashima K."/>
            <person name="Hibbett D.S."/>
            <person name="Grigoriev I.V."/>
        </authorList>
    </citation>
    <scope>NUCLEOTIDE SEQUENCE</scope>
    <source>
        <strain evidence="2">TFB7829</strain>
    </source>
</reference>
<feature type="compositionally biased region" description="Low complexity" evidence="1">
    <location>
        <begin position="91"/>
        <end position="102"/>
    </location>
</feature>